<evidence type="ECO:0000313" key="8">
    <source>
        <dbReference type="Proteomes" id="UP000694844"/>
    </source>
</evidence>
<dbReference type="SUPFAM" id="SSF50249">
    <property type="entry name" value="Nucleic acid-binding proteins"/>
    <property type="match status" value="1"/>
</dbReference>
<feature type="region of interest" description="Disordered" evidence="6">
    <location>
        <begin position="104"/>
        <end position="160"/>
    </location>
</feature>
<dbReference type="GO" id="GO:0005634">
    <property type="term" value="C:nucleus"/>
    <property type="evidence" value="ECO:0007669"/>
    <property type="project" value="TreeGrafter"/>
</dbReference>
<keyword evidence="3" id="KW-0694">RNA-binding</keyword>
<evidence type="ECO:0000256" key="1">
    <source>
        <dbReference type="ARBA" id="ARBA00007340"/>
    </source>
</evidence>
<dbReference type="Pfam" id="PF01176">
    <property type="entry name" value="eIF-1a"/>
    <property type="match status" value="1"/>
</dbReference>
<dbReference type="PROSITE" id="PS50832">
    <property type="entry name" value="S1_IF1_TYPE"/>
    <property type="match status" value="1"/>
</dbReference>
<evidence type="ECO:0000256" key="4">
    <source>
        <dbReference type="ARBA" id="ARBA00031998"/>
    </source>
</evidence>
<dbReference type="PANTHER" id="PTHR21641:SF0">
    <property type="entry name" value="RNA-BINDING PROTEIN EIF1AD-RELATED"/>
    <property type="match status" value="1"/>
</dbReference>
<name>A0A8B8E193_CRAVI</name>
<dbReference type="InterPro" id="IPR012340">
    <property type="entry name" value="NA-bd_OB-fold"/>
</dbReference>
<evidence type="ECO:0000256" key="6">
    <source>
        <dbReference type="SAM" id="MobiDB-lite"/>
    </source>
</evidence>
<reference evidence="9 10" key="1">
    <citation type="submission" date="2025-04" db="UniProtKB">
        <authorList>
            <consortium name="RefSeq"/>
        </authorList>
    </citation>
    <scope>IDENTIFICATION</scope>
    <source>
        <tissue evidence="9 10">Whole sample</tissue>
    </source>
</reference>
<dbReference type="RefSeq" id="XP_022334006.1">
    <property type="nucleotide sequence ID" value="XM_022478298.1"/>
</dbReference>
<dbReference type="GeneID" id="111130987"/>
<dbReference type="InterPro" id="IPR001253">
    <property type="entry name" value="TIF_eIF-1A"/>
</dbReference>
<proteinExistence type="inferred from homology"/>
<gene>
    <name evidence="9 10" type="primary">LOC111130987</name>
</gene>
<dbReference type="KEGG" id="cvn:111130987"/>
<dbReference type="GO" id="GO:0003723">
    <property type="term" value="F:RNA binding"/>
    <property type="evidence" value="ECO:0007669"/>
    <property type="project" value="UniProtKB-KW"/>
</dbReference>
<keyword evidence="5" id="KW-0648">Protein biosynthesis</keyword>
<dbReference type="InterPro" id="IPR039294">
    <property type="entry name" value="EIF1AD"/>
</dbReference>
<feature type="compositionally biased region" description="Acidic residues" evidence="6">
    <location>
        <begin position="145"/>
        <end position="160"/>
    </location>
</feature>
<evidence type="ECO:0000256" key="3">
    <source>
        <dbReference type="ARBA" id="ARBA00022884"/>
    </source>
</evidence>
<comment type="similarity">
    <text evidence="1">Belongs to the EIF1AD family.</text>
</comment>
<dbReference type="SMART" id="SM00652">
    <property type="entry name" value="eIF1a"/>
    <property type="match status" value="1"/>
</dbReference>
<dbReference type="Gene3D" id="2.40.50.140">
    <property type="entry name" value="Nucleic acid-binding proteins"/>
    <property type="match status" value="1"/>
</dbReference>
<dbReference type="Proteomes" id="UP000694844">
    <property type="component" value="Chromosome 4"/>
</dbReference>
<accession>A0A8B8E193</accession>
<organism evidence="8 9">
    <name type="scientific">Crassostrea virginica</name>
    <name type="common">Eastern oyster</name>
    <dbReference type="NCBI Taxonomy" id="6565"/>
    <lineage>
        <taxon>Eukaryota</taxon>
        <taxon>Metazoa</taxon>
        <taxon>Spiralia</taxon>
        <taxon>Lophotrochozoa</taxon>
        <taxon>Mollusca</taxon>
        <taxon>Bivalvia</taxon>
        <taxon>Autobranchia</taxon>
        <taxon>Pteriomorphia</taxon>
        <taxon>Ostreida</taxon>
        <taxon>Ostreoidea</taxon>
        <taxon>Ostreidae</taxon>
        <taxon>Crassostrea</taxon>
    </lineage>
</organism>
<dbReference type="GO" id="GO:0003743">
    <property type="term" value="F:translation initiation factor activity"/>
    <property type="evidence" value="ECO:0007669"/>
    <property type="project" value="UniProtKB-UniRule"/>
</dbReference>
<dbReference type="InterPro" id="IPR006196">
    <property type="entry name" value="RNA-binding_domain_S1_IF1"/>
</dbReference>
<evidence type="ECO:0000256" key="5">
    <source>
        <dbReference type="PROSITE-ProRule" id="PRU00181"/>
    </source>
</evidence>
<keyword evidence="8" id="KW-1185">Reference proteome</keyword>
<dbReference type="AlphaFoldDB" id="A0A8B8E193"/>
<evidence type="ECO:0000256" key="2">
    <source>
        <dbReference type="ARBA" id="ARBA00020989"/>
    </source>
</evidence>
<dbReference type="RefSeq" id="XP_022334005.1">
    <property type="nucleotide sequence ID" value="XM_022478297.1"/>
</dbReference>
<evidence type="ECO:0000313" key="9">
    <source>
        <dbReference type="RefSeq" id="XP_022334005.1"/>
    </source>
</evidence>
<protein>
    <recommendedName>
        <fullName evidence="2">Probable RNA-binding protein EIF1AD</fullName>
    </recommendedName>
    <alternativeName>
        <fullName evidence="4">Eukaryotic translation initiation factor 1A domain-containing protein</fullName>
    </alternativeName>
</protein>
<sequence length="160" mass="18335">MSKATKRKHVTKEVLDEFILPTENQQVVRVTAGRGNNLHEVETAQNEKFLVSMPTRFRKNVWIKRGDYVLVEPIEEGEKVKAEIVTILYKEQIKYIQEEGKWPSEFGVKGGSQDEGIPADMLPPSDDEDGELTVVNANRRHIATYEEESEEDSSESEEER</sequence>
<evidence type="ECO:0000259" key="7">
    <source>
        <dbReference type="PROSITE" id="PS50832"/>
    </source>
</evidence>
<dbReference type="PANTHER" id="PTHR21641">
    <property type="entry name" value="TRANSLATION INITIATION FACTOR-RELATED"/>
    <property type="match status" value="1"/>
</dbReference>
<dbReference type="OrthoDB" id="1738325at2759"/>
<dbReference type="CDD" id="cd05792">
    <property type="entry name" value="S1_eIF1AD_like"/>
    <property type="match status" value="1"/>
</dbReference>
<feature type="domain" description="S1-like" evidence="7">
    <location>
        <begin position="5"/>
        <end position="85"/>
    </location>
</feature>
<evidence type="ECO:0000313" key="10">
    <source>
        <dbReference type="RefSeq" id="XP_022334006.1"/>
    </source>
</evidence>
<keyword evidence="5" id="KW-0396">Initiation factor</keyword>